<organism evidence="1 2">
    <name type="scientific">Candidatus Thiodiazotropha endolucinida</name>
    <dbReference type="NCBI Taxonomy" id="1655433"/>
    <lineage>
        <taxon>Bacteria</taxon>
        <taxon>Pseudomonadati</taxon>
        <taxon>Pseudomonadota</taxon>
        <taxon>Gammaproteobacteria</taxon>
        <taxon>Chromatiales</taxon>
        <taxon>Sedimenticolaceae</taxon>
        <taxon>Candidatus Thiodiazotropha</taxon>
    </lineage>
</organism>
<dbReference type="OrthoDB" id="5765973at2"/>
<evidence type="ECO:0008006" key="3">
    <source>
        <dbReference type="Google" id="ProtNLM"/>
    </source>
</evidence>
<dbReference type="RefSeq" id="WP_069127166.1">
    <property type="nucleotide sequence ID" value="NZ_MARB01000023.1"/>
</dbReference>
<dbReference type="Proteomes" id="UP000094769">
    <property type="component" value="Unassembled WGS sequence"/>
</dbReference>
<sequence length="184" mass="19950">MSPNERLLGIAIVLWLWSAGLGAREVESLRINAGIDLFPSFLAADLDIADKTDKDGALLLLLVHWDAEQEVEHLAAGLAEVGHIRDLPVRVRTVSVEALAEYRDARPAGMFVTERLPAEALARILAFGRDAGVLVISPHKGDVEQGASGGIWVGDRILPFVNMRALDAGGVRLKPFFLRIAKTL</sequence>
<name>A0A7Z0VIY1_9GAMM</name>
<protein>
    <recommendedName>
        <fullName evidence="3">DUF4154 domain-containing protein</fullName>
    </recommendedName>
</protein>
<evidence type="ECO:0000313" key="2">
    <source>
        <dbReference type="Proteomes" id="UP000094769"/>
    </source>
</evidence>
<dbReference type="EMBL" id="MARB01000023">
    <property type="protein sequence ID" value="ODJ86369.1"/>
    <property type="molecule type" value="Genomic_DNA"/>
</dbReference>
<proteinExistence type="predicted"/>
<reference evidence="1 2" key="1">
    <citation type="submission" date="2016-06" db="EMBL/GenBank/DDBJ databases">
        <title>Genome sequence of endosymbiont of Candidatus Endolucinida thiodiazotropha.</title>
        <authorList>
            <person name="Poehlein A."/>
            <person name="Koenig S."/>
            <person name="Heiden S.E."/>
            <person name="Thuermer A."/>
            <person name="Voget S."/>
            <person name="Daniel R."/>
            <person name="Markert S."/>
            <person name="Gros O."/>
            <person name="Schweder T."/>
        </authorList>
    </citation>
    <scope>NUCLEOTIDE SEQUENCE [LARGE SCALE GENOMIC DNA]</scope>
    <source>
        <strain evidence="1 2">COS</strain>
    </source>
</reference>
<dbReference type="AlphaFoldDB" id="A0A7Z0VIY1"/>
<evidence type="ECO:0000313" key="1">
    <source>
        <dbReference type="EMBL" id="ODJ86369.1"/>
    </source>
</evidence>
<accession>A0A7Z0VIY1</accession>
<comment type="caution">
    <text evidence="1">The sequence shown here is derived from an EMBL/GenBank/DDBJ whole genome shotgun (WGS) entry which is preliminary data.</text>
</comment>
<gene>
    <name evidence="1" type="ORF">CODIS_34290</name>
</gene>
<keyword evidence="2" id="KW-1185">Reference proteome</keyword>